<dbReference type="GO" id="GO:0005351">
    <property type="term" value="F:carbohydrate:proton symporter activity"/>
    <property type="evidence" value="ECO:0007669"/>
    <property type="project" value="TreeGrafter"/>
</dbReference>
<keyword evidence="3 5" id="KW-1133">Transmembrane helix</keyword>
<dbReference type="Pfam" id="PF00083">
    <property type="entry name" value="Sugar_tr"/>
    <property type="match status" value="1"/>
</dbReference>
<dbReference type="SUPFAM" id="SSF103473">
    <property type="entry name" value="MFS general substrate transporter"/>
    <property type="match status" value="1"/>
</dbReference>
<evidence type="ECO:0000256" key="2">
    <source>
        <dbReference type="ARBA" id="ARBA00022692"/>
    </source>
</evidence>
<evidence type="ECO:0000256" key="4">
    <source>
        <dbReference type="ARBA" id="ARBA00023136"/>
    </source>
</evidence>
<feature type="transmembrane region" description="Helical" evidence="5">
    <location>
        <begin position="325"/>
        <end position="345"/>
    </location>
</feature>
<comment type="caution">
    <text evidence="6">The sequence shown here is derived from an EMBL/GenBank/DDBJ whole genome shotgun (WGS) entry which is preliminary data.</text>
</comment>
<dbReference type="OrthoDB" id="6612291at2759"/>
<evidence type="ECO:0000256" key="3">
    <source>
        <dbReference type="ARBA" id="ARBA00022989"/>
    </source>
</evidence>
<dbReference type="EMBL" id="NKCI01000332">
    <property type="protein sequence ID" value="RSL43210.1"/>
    <property type="molecule type" value="Genomic_DNA"/>
</dbReference>
<dbReference type="STRING" id="1325734.A0A428NR37"/>
<feature type="non-terminal residue" evidence="6">
    <location>
        <position position="347"/>
    </location>
</feature>
<accession>A0A428NR37</accession>
<evidence type="ECO:0000313" key="7">
    <source>
        <dbReference type="Proteomes" id="UP000288168"/>
    </source>
</evidence>
<reference evidence="6 7" key="1">
    <citation type="submission" date="2017-06" db="EMBL/GenBank/DDBJ databases">
        <title>Comparative genomic analysis of Ambrosia Fusariam Clade fungi.</title>
        <authorList>
            <person name="Stajich J.E."/>
            <person name="Carrillo J."/>
            <person name="Kijimoto T."/>
            <person name="Eskalen A."/>
            <person name="O'Donnell K."/>
            <person name="Kasson M."/>
        </authorList>
    </citation>
    <scope>NUCLEOTIDE SEQUENCE [LARGE SCALE GENOMIC DNA]</scope>
    <source>
        <strain evidence="6 7">NRRL62584</strain>
    </source>
</reference>
<sequence length="347" mass="39078">MSQNQASKPKCRMKQQQQDEQNIQAGFRRTCGLYESIDDDFISIWSARDQSRLLTEEWIINKLEALGEQQKLVDATCPQLCSIQCVDLISTCQWLRLRVWQMATWKYLLSSAHLRNYDTVLPLAGIVSSHPAMGVLQKIYEIVDIASDILTVAANFTLSNRDFVIVGQGRANTCQLMTHLRNSGKLDDVQLTRLGPRQKALQDLALQYYIMEGYDRSMLGQFYGFPAFKKRFGSLTADGTYEMVAAWQAGLSNGALAGSIIGLLFSGYLSELFGYRARRHFLMFFAINIEMLQSAYILAGLPWGVFQTITTTYAAEVCPVKLRPILTAYVNMCWVIGQLIASGVLRS</sequence>
<keyword evidence="7" id="KW-1185">Reference proteome</keyword>
<dbReference type="InterPro" id="IPR005829">
    <property type="entry name" value="Sugar_transporter_CS"/>
</dbReference>
<evidence type="ECO:0000256" key="1">
    <source>
        <dbReference type="ARBA" id="ARBA00004141"/>
    </source>
</evidence>
<protein>
    <recommendedName>
        <fullName evidence="8">Major facilitator superfamily (MFS) profile domain-containing protein</fullName>
    </recommendedName>
</protein>
<dbReference type="Proteomes" id="UP000288168">
    <property type="component" value="Unassembled WGS sequence"/>
</dbReference>
<dbReference type="GO" id="GO:0016020">
    <property type="term" value="C:membrane"/>
    <property type="evidence" value="ECO:0007669"/>
    <property type="project" value="UniProtKB-SubCell"/>
</dbReference>
<dbReference type="PROSITE" id="PS00217">
    <property type="entry name" value="SUGAR_TRANSPORT_2"/>
    <property type="match status" value="1"/>
</dbReference>
<name>A0A428NR37_9HYPO</name>
<proteinExistence type="predicted"/>
<dbReference type="AlphaFoldDB" id="A0A428NR37"/>
<dbReference type="Gene3D" id="1.20.1250.20">
    <property type="entry name" value="MFS general substrate transporter like domains"/>
    <property type="match status" value="1"/>
</dbReference>
<dbReference type="InterPro" id="IPR036259">
    <property type="entry name" value="MFS_trans_sf"/>
</dbReference>
<keyword evidence="4 5" id="KW-0472">Membrane</keyword>
<evidence type="ECO:0000256" key="5">
    <source>
        <dbReference type="SAM" id="Phobius"/>
    </source>
</evidence>
<feature type="transmembrane region" description="Helical" evidence="5">
    <location>
        <begin position="245"/>
        <end position="269"/>
    </location>
</feature>
<organism evidence="6 7">
    <name type="scientific">Fusarium duplospermum</name>
    <dbReference type="NCBI Taxonomy" id="1325734"/>
    <lineage>
        <taxon>Eukaryota</taxon>
        <taxon>Fungi</taxon>
        <taxon>Dikarya</taxon>
        <taxon>Ascomycota</taxon>
        <taxon>Pezizomycotina</taxon>
        <taxon>Sordariomycetes</taxon>
        <taxon>Hypocreomycetidae</taxon>
        <taxon>Hypocreales</taxon>
        <taxon>Nectriaceae</taxon>
        <taxon>Fusarium</taxon>
        <taxon>Fusarium solani species complex</taxon>
    </lineage>
</organism>
<keyword evidence="2 5" id="KW-0812">Transmembrane</keyword>
<dbReference type="PANTHER" id="PTHR48022:SF5">
    <property type="entry name" value="ALPHA-GLUCOSIDES PERMEASE MPH2-RELATED"/>
    <property type="match status" value="1"/>
</dbReference>
<gene>
    <name evidence="6" type="ORF">CEP54_015169</name>
</gene>
<evidence type="ECO:0008006" key="8">
    <source>
        <dbReference type="Google" id="ProtNLM"/>
    </source>
</evidence>
<comment type="subcellular location">
    <subcellularLocation>
        <location evidence="1">Membrane</location>
        <topology evidence="1">Multi-pass membrane protein</topology>
    </subcellularLocation>
</comment>
<dbReference type="PANTHER" id="PTHR48022">
    <property type="entry name" value="PLASTIDIC GLUCOSE TRANSPORTER 4"/>
    <property type="match status" value="1"/>
</dbReference>
<dbReference type="InterPro" id="IPR005828">
    <property type="entry name" value="MFS_sugar_transport-like"/>
</dbReference>
<dbReference type="InterPro" id="IPR050360">
    <property type="entry name" value="MFS_Sugar_Transporters"/>
</dbReference>
<evidence type="ECO:0000313" key="6">
    <source>
        <dbReference type="EMBL" id="RSL43210.1"/>
    </source>
</evidence>
<feature type="transmembrane region" description="Helical" evidence="5">
    <location>
        <begin position="281"/>
        <end position="305"/>
    </location>
</feature>